<dbReference type="EMBL" id="AYLO01000008">
    <property type="protein sequence ID" value="ESS73874.1"/>
    <property type="molecule type" value="Genomic_DNA"/>
</dbReference>
<sequence length="118" mass="13895">MKLVTIAITIGLILLYFVNAAFKIDIFNWEMLIHISIRFFTGFIILGISYFYAHKLKLKISIFLVLGLVLADDVLDYYRQVTRFSVEMMLYGIYMLFWGSVVGYLFMRQFKHNIDDQG</sequence>
<organism evidence="2 3">
    <name type="scientific">Methyloglobulus morosus KoM1</name>
    <dbReference type="NCBI Taxonomy" id="1116472"/>
    <lineage>
        <taxon>Bacteria</taxon>
        <taxon>Pseudomonadati</taxon>
        <taxon>Pseudomonadota</taxon>
        <taxon>Gammaproteobacteria</taxon>
        <taxon>Methylococcales</taxon>
        <taxon>Methylococcaceae</taxon>
        <taxon>Methyloglobulus</taxon>
    </lineage>
</organism>
<dbReference type="eggNOG" id="ENOG5030E1S">
    <property type="taxonomic scope" value="Bacteria"/>
</dbReference>
<name>V5C198_9GAMM</name>
<dbReference type="Proteomes" id="UP000017842">
    <property type="component" value="Unassembled WGS sequence"/>
</dbReference>
<evidence type="ECO:0000313" key="3">
    <source>
        <dbReference type="Proteomes" id="UP000017842"/>
    </source>
</evidence>
<protein>
    <submittedName>
        <fullName evidence="2">Uncharacterized protein</fullName>
    </submittedName>
</protein>
<feature type="transmembrane region" description="Helical" evidence="1">
    <location>
        <begin position="36"/>
        <end position="53"/>
    </location>
</feature>
<keyword evidence="1" id="KW-0472">Membrane</keyword>
<reference evidence="2 3" key="1">
    <citation type="journal article" date="2013" name="Genome Announc.">
        <title>Draft Genome Sequence of the Methanotrophic Gammaproteobacterium Methyloglobulus morosus DSM 22980 Strain KoM1.</title>
        <authorList>
            <person name="Poehlein A."/>
            <person name="Deutzmann J.S."/>
            <person name="Daniel R."/>
            <person name="Simeonova D.D."/>
        </authorList>
    </citation>
    <scope>NUCLEOTIDE SEQUENCE [LARGE SCALE GENOMIC DNA]</scope>
    <source>
        <strain evidence="2 3">KoM1</strain>
    </source>
</reference>
<keyword evidence="1" id="KW-0812">Transmembrane</keyword>
<dbReference type="RefSeq" id="WP_023493109.1">
    <property type="nucleotide sequence ID" value="NZ_AYLO01000008.1"/>
</dbReference>
<accession>V5C198</accession>
<gene>
    <name evidence="2" type="ORF">MGMO_8c00110</name>
</gene>
<feature type="transmembrane region" description="Helical" evidence="1">
    <location>
        <begin position="90"/>
        <end position="107"/>
    </location>
</feature>
<comment type="caution">
    <text evidence="2">The sequence shown here is derived from an EMBL/GenBank/DDBJ whole genome shotgun (WGS) entry which is preliminary data.</text>
</comment>
<proteinExistence type="predicted"/>
<dbReference type="OrthoDB" id="5569889at2"/>
<keyword evidence="1" id="KW-1133">Transmembrane helix</keyword>
<keyword evidence="3" id="KW-1185">Reference proteome</keyword>
<evidence type="ECO:0000256" key="1">
    <source>
        <dbReference type="SAM" id="Phobius"/>
    </source>
</evidence>
<dbReference type="AlphaFoldDB" id="V5C198"/>
<evidence type="ECO:0000313" key="2">
    <source>
        <dbReference type="EMBL" id="ESS73874.1"/>
    </source>
</evidence>